<dbReference type="AlphaFoldDB" id="A0A6S7H7P1"/>
<keyword evidence="1" id="KW-1015">Disulfide bond</keyword>
<reference evidence="3" key="1">
    <citation type="submission" date="2020-04" db="EMBL/GenBank/DDBJ databases">
        <authorList>
            <person name="Alioto T."/>
            <person name="Alioto T."/>
            <person name="Gomez Garrido J."/>
        </authorList>
    </citation>
    <scope>NUCLEOTIDE SEQUENCE</scope>
    <source>
        <strain evidence="3">A484AB</strain>
    </source>
</reference>
<evidence type="ECO:0000256" key="1">
    <source>
        <dbReference type="ARBA" id="ARBA00023157"/>
    </source>
</evidence>
<evidence type="ECO:0000313" key="3">
    <source>
        <dbReference type="EMBL" id="CAB3992340.1"/>
    </source>
</evidence>
<organism evidence="3 4">
    <name type="scientific">Paramuricea clavata</name>
    <name type="common">Red gorgonian</name>
    <name type="synonym">Violescent sea-whip</name>
    <dbReference type="NCBI Taxonomy" id="317549"/>
    <lineage>
        <taxon>Eukaryota</taxon>
        <taxon>Metazoa</taxon>
        <taxon>Cnidaria</taxon>
        <taxon>Anthozoa</taxon>
        <taxon>Octocorallia</taxon>
        <taxon>Malacalcyonacea</taxon>
        <taxon>Plexauridae</taxon>
        <taxon>Paramuricea</taxon>
    </lineage>
</organism>
<dbReference type="Proteomes" id="UP001152795">
    <property type="component" value="Unassembled WGS sequence"/>
</dbReference>
<sequence length="163" mass="18987">MAKNIGVSVINLATLTIVLFPIIIAIKASSQSSGVHQYMNKRELLRYFGTDKYEDVPDYEVVHPRKVNKKGEFLSHKRSHNDRLRAPEIHKEKDLHYKIKAFGENFNLHLKKNHKLFAKDLHVEVLGHRGKILRKEKVRNCYYHGHSKNHHKSRATLSTCDNL</sequence>
<feature type="domain" description="Peptidase M12B propeptide" evidence="2">
    <location>
        <begin position="60"/>
        <end position="146"/>
    </location>
</feature>
<gene>
    <name evidence="3" type="ORF">PACLA_8A073540</name>
</gene>
<dbReference type="PANTHER" id="PTHR11905:SF159">
    <property type="entry name" value="ADAM METALLOPROTEASE"/>
    <property type="match status" value="1"/>
</dbReference>
<dbReference type="InterPro" id="IPR002870">
    <property type="entry name" value="Peptidase_M12B_N"/>
</dbReference>
<accession>A0A6S7H7P1</accession>
<dbReference type="PANTHER" id="PTHR11905">
    <property type="entry name" value="ADAM A DISINTEGRIN AND METALLOPROTEASE DOMAIN"/>
    <property type="match status" value="1"/>
</dbReference>
<keyword evidence="4" id="KW-1185">Reference proteome</keyword>
<evidence type="ECO:0000259" key="2">
    <source>
        <dbReference type="Pfam" id="PF01562"/>
    </source>
</evidence>
<protein>
    <recommendedName>
        <fullName evidence="2">Peptidase M12B propeptide domain-containing protein</fullName>
    </recommendedName>
</protein>
<dbReference type="OrthoDB" id="412680at2759"/>
<name>A0A6S7H7P1_PARCT</name>
<feature type="non-terminal residue" evidence="3">
    <location>
        <position position="163"/>
    </location>
</feature>
<proteinExistence type="predicted"/>
<comment type="caution">
    <text evidence="3">The sequence shown here is derived from an EMBL/GenBank/DDBJ whole genome shotgun (WGS) entry which is preliminary data.</text>
</comment>
<dbReference type="Pfam" id="PF01562">
    <property type="entry name" value="Pep_M12B_propep"/>
    <property type="match status" value="1"/>
</dbReference>
<dbReference type="EMBL" id="CACRXK020002027">
    <property type="protein sequence ID" value="CAB3992340.1"/>
    <property type="molecule type" value="Genomic_DNA"/>
</dbReference>
<evidence type="ECO:0000313" key="4">
    <source>
        <dbReference type="Proteomes" id="UP001152795"/>
    </source>
</evidence>